<dbReference type="GO" id="GO:0016301">
    <property type="term" value="F:kinase activity"/>
    <property type="evidence" value="ECO:0007669"/>
    <property type="project" value="UniProtKB-KW"/>
</dbReference>
<dbReference type="CDD" id="cd16917">
    <property type="entry name" value="HATPase_UhpB-NarQ-NarX-like"/>
    <property type="match status" value="1"/>
</dbReference>
<feature type="region of interest" description="Disordered" evidence="9">
    <location>
        <begin position="338"/>
        <end position="374"/>
    </location>
</feature>
<name>A0ABZ3FK69_9ACTN</name>
<keyword evidence="8" id="KW-0902">Two-component regulatory system</keyword>
<evidence type="ECO:0000256" key="4">
    <source>
        <dbReference type="ARBA" id="ARBA00022679"/>
    </source>
</evidence>
<proteinExistence type="predicted"/>
<dbReference type="Pfam" id="PF07730">
    <property type="entry name" value="HisKA_3"/>
    <property type="match status" value="1"/>
</dbReference>
<keyword evidence="7" id="KW-0067">ATP-binding</keyword>
<dbReference type="InterPro" id="IPR036890">
    <property type="entry name" value="HATPase_C_sf"/>
</dbReference>
<keyword evidence="10" id="KW-0812">Transmembrane</keyword>
<dbReference type="InterPro" id="IPR050482">
    <property type="entry name" value="Sensor_HK_TwoCompSys"/>
</dbReference>
<feature type="transmembrane region" description="Helical" evidence="10">
    <location>
        <begin position="67"/>
        <end position="85"/>
    </location>
</feature>
<keyword evidence="5" id="KW-0547">Nucleotide-binding</keyword>
<evidence type="ECO:0000256" key="3">
    <source>
        <dbReference type="ARBA" id="ARBA00022553"/>
    </source>
</evidence>
<keyword evidence="14" id="KW-1185">Reference proteome</keyword>
<evidence type="ECO:0000256" key="9">
    <source>
        <dbReference type="SAM" id="MobiDB-lite"/>
    </source>
</evidence>
<dbReference type="EMBL" id="CP154795">
    <property type="protein sequence ID" value="XAN06433.1"/>
    <property type="molecule type" value="Genomic_DNA"/>
</dbReference>
<feature type="domain" description="Signal transduction histidine kinase subgroup 3 dimerisation and phosphoacceptor" evidence="12">
    <location>
        <begin position="192"/>
        <end position="253"/>
    </location>
</feature>
<evidence type="ECO:0000256" key="1">
    <source>
        <dbReference type="ARBA" id="ARBA00000085"/>
    </source>
</evidence>
<keyword evidence="10" id="KW-1133">Transmembrane helix</keyword>
<comment type="catalytic activity">
    <reaction evidence="1">
        <text>ATP + protein L-histidine = ADP + protein N-phospho-L-histidine.</text>
        <dbReference type="EC" id="2.7.13.3"/>
    </reaction>
</comment>
<dbReference type="InterPro" id="IPR011712">
    <property type="entry name" value="Sig_transdc_His_kin_sub3_dim/P"/>
</dbReference>
<keyword evidence="6 13" id="KW-0418">Kinase</keyword>
<feature type="transmembrane region" description="Helical" evidence="10">
    <location>
        <begin position="15"/>
        <end position="35"/>
    </location>
</feature>
<dbReference type="SUPFAM" id="SSF55874">
    <property type="entry name" value="ATPase domain of HSP90 chaperone/DNA topoisomerase II/histidine kinase"/>
    <property type="match status" value="1"/>
</dbReference>
<feature type="domain" description="Histidine kinase/HSP90-like ATPase" evidence="11">
    <location>
        <begin position="300"/>
        <end position="407"/>
    </location>
</feature>
<dbReference type="PANTHER" id="PTHR24421">
    <property type="entry name" value="NITRATE/NITRITE SENSOR PROTEIN NARX-RELATED"/>
    <property type="match status" value="1"/>
</dbReference>
<organism evidence="13 14">
    <name type="scientific">Ammonicoccus fulvus</name>
    <dbReference type="NCBI Taxonomy" id="3138240"/>
    <lineage>
        <taxon>Bacteria</taxon>
        <taxon>Bacillati</taxon>
        <taxon>Actinomycetota</taxon>
        <taxon>Actinomycetes</taxon>
        <taxon>Propionibacteriales</taxon>
        <taxon>Propionibacteriaceae</taxon>
        <taxon>Ammonicoccus</taxon>
    </lineage>
</organism>
<feature type="transmembrane region" description="Helical" evidence="10">
    <location>
        <begin position="138"/>
        <end position="156"/>
    </location>
</feature>
<dbReference type="Proteomes" id="UP001442841">
    <property type="component" value="Chromosome"/>
</dbReference>
<keyword evidence="10" id="KW-0472">Membrane</keyword>
<evidence type="ECO:0000313" key="14">
    <source>
        <dbReference type="Proteomes" id="UP001442841"/>
    </source>
</evidence>
<evidence type="ECO:0000256" key="5">
    <source>
        <dbReference type="ARBA" id="ARBA00022741"/>
    </source>
</evidence>
<evidence type="ECO:0000259" key="12">
    <source>
        <dbReference type="Pfam" id="PF07730"/>
    </source>
</evidence>
<dbReference type="EC" id="2.7.13.3" evidence="2"/>
<keyword evidence="4" id="KW-0808">Transferase</keyword>
<evidence type="ECO:0000256" key="7">
    <source>
        <dbReference type="ARBA" id="ARBA00022840"/>
    </source>
</evidence>
<feature type="transmembrane region" description="Helical" evidence="10">
    <location>
        <begin position="109"/>
        <end position="126"/>
    </location>
</feature>
<accession>A0ABZ3FK69</accession>
<evidence type="ECO:0000256" key="8">
    <source>
        <dbReference type="ARBA" id="ARBA00023012"/>
    </source>
</evidence>
<evidence type="ECO:0000259" key="11">
    <source>
        <dbReference type="Pfam" id="PF02518"/>
    </source>
</evidence>
<dbReference type="Gene3D" id="1.20.5.1930">
    <property type="match status" value="1"/>
</dbReference>
<feature type="compositionally biased region" description="Low complexity" evidence="9">
    <location>
        <begin position="345"/>
        <end position="363"/>
    </location>
</feature>
<keyword evidence="3" id="KW-0597">Phosphoprotein</keyword>
<reference evidence="13 14" key="1">
    <citation type="submission" date="2024-04" db="EMBL/GenBank/DDBJ databases">
        <title>Isolation of an actinomycete strain from pig manure.</title>
        <authorList>
            <person name="Gong T."/>
            <person name="Yu Z."/>
            <person name="An M."/>
            <person name="Wei C."/>
            <person name="Yang W."/>
            <person name="Liu L."/>
        </authorList>
    </citation>
    <scope>NUCLEOTIDE SEQUENCE [LARGE SCALE GENOMIC DNA]</scope>
    <source>
        <strain evidence="13 14">ZF39</strain>
    </source>
</reference>
<dbReference type="PANTHER" id="PTHR24421:SF10">
    <property type="entry name" value="NITRATE_NITRITE SENSOR PROTEIN NARQ"/>
    <property type="match status" value="1"/>
</dbReference>
<evidence type="ECO:0000256" key="6">
    <source>
        <dbReference type="ARBA" id="ARBA00022777"/>
    </source>
</evidence>
<evidence type="ECO:0000256" key="2">
    <source>
        <dbReference type="ARBA" id="ARBA00012438"/>
    </source>
</evidence>
<gene>
    <name evidence="13" type="ORF">AADG42_03615</name>
</gene>
<dbReference type="Gene3D" id="3.30.565.10">
    <property type="entry name" value="Histidine kinase-like ATPase, C-terminal domain"/>
    <property type="match status" value="1"/>
</dbReference>
<dbReference type="RefSeq" id="WP_425307863.1">
    <property type="nucleotide sequence ID" value="NZ_CP154795.1"/>
</dbReference>
<evidence type="ECO:0000256" key="10">
    <source>
        <dbReference type="SAM" id="Phobius"/>
    </source>
</evidence>
<evidence type="ECO:0000313" key="13">
    <source>
        <dbReference type="EMBL" id="XAN06433.1"/>
    </source>
</evidence>
<dbReference type="InterPro" id="IPR003594">
    <property type="entry name" value="HATPase_dom"/>
</dbReference>
<protein>
    <recommendedName>
        <fullName evidence="2">histidine kinase</fullName>
        <ecNumber evidence="2">2.7.13.3</ecNumber>
    </recommendedName>
</protein>
<sequence>MTVEVSTPAREDRQALVLDAVLVVFTAVVTVLALVGSTRLVDRTEAGGPGWLLAPALAGVLLARRRFPLTVLVVSIALLLLYYASGRPAVGLELPLAAAFFSTAEQGRVRAAAVTAGVLVVGTYAARMGFGQDPVRLLALDVPVTLVVLAGAIGAGDAVRSRRLRVAEEAERQRLLAAERAAETRALVAEDRRAVAREVHDVLGHSMVVIGMQSDVALDALDDHAQVEASLRSIQHTARTGLADIRQSVRLLAREEEPREPVATLAVLPELLERIRAAGAVVRLREVGEPHPLPIAIDTTAYRVVQEGLTNVVKHSQAREAEVEIRYTAGEVVVIVSDPGPAADPAPNTASAPGSASAPGAGPAPKPSHGHGLTGLTERVAMVGGVLDAGPDPHSPGFRLRARFPLPIVTPYGDQPSNADDLDR</sequence>
<dbReference type="Pfam" id="PF02518">
    <property type="entry name" value="HATPase_c"/>
    <property type="match status" value="1"/>
</dbReference>